<feature type="transmembrane region" description="Helical" evidence="12">
    <location>
        <begin position="161"/>
        <end position="182"/>
    </location>
</feature>
<feature type="transmembrane region" description="Helical" evidence="12">
    <location>
        <begin position="291"/>
        <end position="315"/>
    </location>
</feature>
<reference evidence="13" key="1">
    <citation type="submission" date="2021-07" db="EMBL/GenBank/DDBJ databases">
        <title>Neiella marina sp. nov., isolated from the intestinal content of sea cucumber Apostichopus japonicus.</title>
        <authorList>
            <person name="Bai X."/>
        </authorList>
    </citation>
    <scope>NUCLEOTIDE SEQUENCE</scope>
    <source>
        <strain evidence="13">126</strain>
    </source>
</reference>
<protein>
    <submittedName>
        <fullName evidence="13">Cytochrome d ubiquinol oxidase subunit II</fullName>
    </submittedName>
</protein>
<accession>A0ABS7EBE8</accession>
<keyword evidence="4" id="KW-1003">Cell membrane</keyword>
<evidence type="ECO:0000256" key="8">
    <source>
        <dbReference type="ARBA" id="ARBA00022982"/>
    </source>
</evidence>
<evidence type="ECO:0000256" key="2">
    <source>
        <dbReference type="ARBA" id="ARBA00007543"/>
    </source>
</evidence>
<feature type="transmembrane region" description="Helical" evidence="12">
    <location>
        <begin position="121"/>
        <end position="141"/>
    </location>
</feature>
<evidence type="ECO:0000256" key="1">
    <source>
        <dbReference type="ARBA" id="ARBA00004651"/>
    </source>
</evidence>
<evidence type="ECO:0000256" key="11">
    <source>
        <dbReference type="ARBA" id="ARBA00023136"/>
    </source>
</evidence>
<organism evidence="13 14">
    <name type="scientific">Neiella holothuriorum</name>
    <dbReference type="NCBI Taxonomy" id="2870530"/>
    <lineage>
        <taxon>Bacteria</taxon>
        <taxon>Pseudomonadati</taxon>
        <taxon>Pseudomonadota</taxon>
        <taxon>Gammaproteobacteria</taxon>
        <taxon>Alteromonadales</taxon>
        <taxon>Echinimonadaceae</taxon>
        <taxon>Neiella</taxon>
    </lineage>
</organism>
<proteinExistence type="inferred from homology"/>
<evidence type="ECO:0000256" key="9">
    <source>
        <dbReference type="ARBA" id="ARBA00022989"/>
    </source>
</evidence>
<keyword evidence="11 12" id="KW-0472">Membrane</keyword>
<keyword evidence="14" id="KW-1185">Reference proteome</keyword>
<evidence type="ECO:0000256" key="5">
    <source>
        <dbReference type="ARBA" id="ARBA00022617"/>
    </source>
</evidence>
<dbReference type="InterPro" id="IPR003317">
    <property type="entry name" value="Cyt-d_oxidase_su2"/>
</dbReference>
<name>A0ABS7EBE8_9GAMM</name>
<dbReference type="PANTHER" id="PTHR43141:SF5">
    <property type="entry name" value="CYTOCHROME BD-I UBIQUINOL OXIDASE SUBUNIT 2"/>
    <property type="match status" value="1"/>
</dbReference>
<comment type="similarity">
    <text evidence="2">Belongs to the cytochrome ubiquinol oxidase subunit 2 family.</text>
</comment>
<feature type="transmembrane region" description="Helical" evidence="12">
    <location>
        <begin position="261"/>
        <end position="284"/>
    </location>
</feature>
<dbReference type="PIRSF" id="PIRSF000267">
    <property type="entry name" value="Cyt_oxidse_sub2"/>
    <property type="match status" value="1"/>
</dbReference>
<keyword evidence="6 12" id="KW-0812">Transmembrane</keyword>
<evidence type="ECO:0000256" key="10">
    <source>
        <dbReference type="ARBA" id="ARBA00023004"/>
    </source>
</evidence>
<evidence type="ECO:0000256" key="6">
    <source>
        <dbReference type="ARBA" id="ARBA00022692"/>
    </source>
</evidence>
<dbReference type="RefSeq" id="WP_220102442.1">
    <property type="nucleotide sequence ID" value="NZ_JAHZSS010000001.1"/>
</dbReference>
<sequence>MMDYETLRLIWWVLVGVLLIGFAVTDGFDLGVGALLTLVGRTDNERRVMINTIGPHWDGNQVWFITAGGAIFAAWPLIYATAFSGFYLALMLTLAALWMRPLGFDFRSKIEDPRWRSGWDWALFAGGLVPALIFGVAFGNLLQGVPFEFDAYLKATYTGSFFGLLNPFAILAGLVSVSMLLMHGAVWLQLKTTDMVYQRSVQVATILGVVTAALFGLAGLWVHVGLDGYIITSAIDPSAPSNPLLKTVEVAPNGLMTNYSIYPWMMIAPVLGIGAALATALLSLRNASGWAFLTSSLSIAGIILTAGFSMFPFLMPSTTQLNASLTIWDATSSQLTLNVMFWVAMVFVPIILAYTSWSFYVMRGRLKAADIESNSSHALY</sequence>
<evidence type="ECO:0000313" key="14">
    <source>
        <dbReference type="Proteomes" id="UP001166251"/>
    </source>
</evidence>
<comment type="subcellular location">
    <subcellularLocation>
        <location evidence="1">Cell membrane</location>
        <topology evidence="1">Multi-pass membrane protein</topology>
    </subcellularLocation>
</comment>
<gene>
    <name evidence="13" type="primary">cydB</name>
    <name evidence="13" type="ORF">K0504_01305</name>
</gene>
<keyword evidence="3" id="KW-0813">Transport</keyword>
<feature type="transmembrane region" description="Helical" evidence="12">
    <location>
        <begin position="12"/>
        <end position="39"/>
    </location>
</feature>
<evidence type="ECO:0000256" key="7">
    <source>
        <dbReference type="ARBA" id="ARBA00022723"/>
    </source>
</evidence>
<evidence type="ECO:0000313" key="13">
    <source>
        <dbReference type="EMBL" id="MBW8189658.1"/>
    </source>
</evidence>
<evidence type="ECO:0000256" key="12">
    <source>
        <dbReference type="SAM" id="Phobius"/>
    </source>
</evidence>
<comment type="caution">
    <text evidence="13">The sequence shown here is derived from an EMBL/GenBank/DDBJ whole genome shotgun (WGS) entry which is preliminary data.</text>
</comment>
<keyword evidence="7" id="KW-0479">Metal-binding</keyword>
<evidence type="ECO:0000256" key="3">
    <source>
        <dbReference type="ARBA" id="ARBA00022448"/>
    </source>
</evidence>
<dbReference type="NCBIfam" id="TIGR00203">
    <property type="entry name" value="cydB"/>
    <property type="match status" value="1"/>
</dbReference>
<keyword evidence="8" id="KW-0249">Electron transport</keyword>
<dbReference type="Proteomes" id="UP001166251">
    <property type="component" value="Unassembled WGS sequence"/>
</dbReference>
<feature type="transmembrane region" description="Helical" evidence="12">
    <location>
        <begin position="335"/>
        <end position="357"/>
    </location>
</feature>
<evidence type="ECO:0000256" key="4">
    <source>
        <dbReference type="ARBA" id="ARBA00022475"/>
    </source>
</evidence>
<dbReference type="Pfam" id="PF02322">
    <property type="entry name" value="Cyt_bd_oxida_II"/>
    <property type="match status" value="1"/>
</dbReference>
<feature type="transmembrane region" description="Helical" evidence="12">
    <location>
        <begin position="84"/>
        <end position="100"/>
    </location>
</feature>
<dbReference type="PANTHER" id="PTHR43141">
    <property type="entry name" value="CYTOCHROME BD2 SUBUNIT II"/>
    <property type="match status" value="1"/>
</dbReference>
<keyword evidence="10" id="KW-0408">Iron</keyword>
<keyword evidence="5" id="KW-0349">Heme</keyword>
<keyword evidence="9 12" id="KW-1133">Transmembrane helix</keyword>
<dbReference type="EMBL" id="JAHZSS010000001">
    <property type="protein sequence ID" value="MBW8189658.1"/>
    <property type="molecule type" value="Genomic_DNA"/>
</dbReference>
<feature type="transmembrane region" description="Helical" evidence="12">
    <location>
        <begin position="203"/>
        <end position="224"/>
    </location>
</feature>